<feature type="signal peptide" evidence="1">
    <location>
        <begin position="1"/>
        <end position="19"/>
    </location>
</feature>
<dbReference type="STRING" id="906968.Trebr_1192"/>
<dbReference type="Proteomes" id="UP000006546">
    <property type="component" value="Chromosome"/>
</dbReference>
<dbReference type="EMBL" id="CP002696">
    <property type="protein sequence ID" value="AEE16620.1"/>
    <property type="molecule type" value="Genomic_DNA"/>
</dbReference>
<reference evidence="3" key="1">
    <citation type="submission" date="2011-04" db="EMBL/GenBank/DDBJ databases">
        <title>The complete genome of Treponema brennaborense DSM 12168.</title>
        <authorList>
            <person name="Lucas S."/>
            <person name="Han J."/>
            <person name="Lapidus A."/>
            <person name="Bruce D."/>
            <person name="Goodwin L."/>
            <person name="Pitluck S."/>
            <person name="Peters L."/>
            <person name="Kyrpides N."/>
            <person name="Mavromatis K."/>
            <person name="Ivanova N."/>
            <person name="Mikhailova N."/>
            <person name="Pagani I."/>
            <person name="Teshima H."/>
            <person name="Detter J.C."/>
            <person name="Tapia R."/>
            <person name="Han C."/>
            <person name="Land M."/>
            <person name="Hauser L."/>
            <person name="Markowitz V."/>
            <person name="Cheng J.-F."/>
            <person name="Hugenholtz P."/>
            <person name="Woyke T."/>
            <person name="Wu D."/>
            <person name="Gronow S."/>
            <person name="Wellnitz S."/>
            <person name="Brambilla E."/>
            <person name="Klenk H.-P."/>
            <person name="Eisen J.A."/>
        </authorList>
    </citation>
    <scope>NUCLEOTIDE SEQUENCE [LARGE SCALE GENOMIC DNA]</scope>
    <source>
        <strain evidence="3">DSM 12168 / CIP 105900 / DD5/3</strain>
    </source>
</reference>
<evidence type="ECO:0000256" key="1">
    <source>
        <dbReference type="SAM" id="SignalP"/>
    </source>
</evidence>
<proteinExistence type="predicted"/>
<keyword evidence="3" id="KW-1185">Reference proteome</keyword>
<dbReference type="OrthoDB" id="368857at2"/>
<keyword evidence="1" id="KW-0732">Signal</keyword>
<dbReference type="RefSeq" id="WP_013758327.1">
    <property type="nucleotide sequence ID" value="NC_015500.1"/>
</dbReference>
<name>F4LLF6_TREBD</name>
<dbReference type="AlphaFoldDB" id="F4LLF6"/>
<dbReference type="eggNOG" id="ENOG5033UX3">
    <property type="taxonomic scope" value="Bacteria"/>
</dbReference>
<accession>F4LLF6</accession>
<feature type="chain" id="PRO_5003316719" evidence="1">
    <location>
        <begin position="20"/>
        <end position="501"/>
    </location>
</feature>
<gene>
    <name evidence="2" type="ordered locus">Trebr_1192</name>
</gene>
<protein>
    <submittedName>
        <fullName evidence="2">Uncharacterized protein</fullName>
    </submittedName>
</protein>
<evidence type="ECO:0000313" key="2">
    <source>
        <dbReference type="EMBL" id="AEE16620.1"/>
    </source>
</evidence>
<sequence length="501" mass="56756">MKRIVCSVAAVLCAFFASAEQYRIVDVKYDIIGRTREYALNKNLDIRKNVVFSSKEVFEMYLTHLKQVLVNQRVLQESEITYTTAEADENGTLPVTLLITAKDTWSILPLPYPKYNSNDGFSFKLKVKDFNFWGSMEPLDFEIVFSQENEGNDNVLSTGLSFAIPFSMGVFDAKWETDSSLSYTIGADRPEFNFSTGMSMAFPFKFVTLSLTLKQKINQDLDYKSTGDELYFTEYAGFDAPFTLYRSSSLLDKIIWKPYTSVTYNWDTDGIFHPDLTGPVLAVGHTISAGSVNWYGNFRQGITGSVTQNFDYNFDSFSFIPSISAEVKGFYAFKYAGIASRLYAYTYYDVFDKKYTGTKNIGSRIRGVYDSKNYNEGQTETAAAVCLNLDIPVKILQTDWLGWGKALFKRDMPSFFRYFDFELQFAPFIDVALIRNTAKDSLLNPKDGFIGTGLEVVVYPTKMRSIQVRGSVGFDVSRQLSSASWRTSKGPEIEIGIGLHY</sequence>
<dbReference type="HOGENOM" id="CLU_543944_0_0_12"/>
<dbReference type="KEGG" id="tbe:Trebr_1192"/>
<evidence type="ECO:0000313" key="3">
    <source>
        <dbReference type="Proteomes" id="UP000006546"/>
    </source>
</evidence>
<organism evidence="2 3">
    <name type="scientific">Treponema brennaborense (strain DSM 12168 / CIP 105900 / DD5/3)</name>
    <dbReference type="NCBI Taxonomy" id="906968"/>
    <lineage>
        <taxon>Bacteria</taxon>
        <taxon>Pseudomonadati</taxon>
        <taxon>Spirochaetota</taxon>
        <taxon>Spirochaetia</taxon>
        <taxon>Spirochaetales</taxon>
        <taxon>Treponemataceae</taxon>
        <taxon>Treponema</taxon>
    </lineage>
</organism>